<keyword evidence="3" id="KW-1185">Reference proteome</keyword>
<dbReference type="Proteomes" id="UP000184356">
    <property type="component" value="Unassembled WGS sequence"/>
</dbReference>
<evidence type="ECO:0000313" key="3">
    <source>
        <dbReference type="Proteomes" id="UP000184356"/>
    </source>
</evidence>
<evidence type="ECO:0000256" key="1">
    <source>
        <dbReference type="SAM" id="MobiDB-lite"/>
    </source>
</evidence>
<dbReference type="GeneID" id="63763686"/>
<name>A0A1L9T9I3_9EURO</name>
<dbReference type="OrthoDB" id="4481932at2759"/>
<dbReference type="EMBL" id="KV878591">
    <property type="protein sequence ID" value="OJJ56098.1"/>
    <property type="molecule type" value="Genomic_DNA"/>
</dbReference>
<protein>
    <submittedName>
        <fullName evidence="2">Uncharacterized protein</fullName>
    </submittedName>
</protein>
<gene>
    <name evidence="2" type="ORF">ASPSYDRAFT_48388</name>
</gene>
<dbReference type="VEuPathDB" id="FungiDB:ASPSYDRAFT_48388"/>
<organism evidence="2 3">
    <name type="scientific">Aspergillus sydowii CBS 593.65</name>
    <dbReference type="NCBI Taxonomy" id="1036612"/>
    <lineage>
        <taxon>Eukaryota</taxon>
        <taxon>Fungi</taxon>
        <taxon>Dikarya</taxon>
        <taxon>Ascomycota</taxon>
        <taxon>Pezizomycotina</taxon>
        <taxon>Eurotiomycetes</taxon>
        <taxon>Eurotiomycetidae</taxon>
        <taxon>Eurotiales</taxon>
        <taxon>Aspergillaceae</taxon>
        <taxon>Aspergillus</taxon>
        <taxon>Aspergillus subgen. Nidulantes</taxon>
    </lineage>
</organism>
<proteinExistence type="predicted"/>
<dbReference type="RefSeq" id="XP_040699904.1">
    <property type="nucleotide sequence ID" value="XM_040847613.1"/>
</dbReference>
<feature type="region of interest" description="Disordered" evidence="1">
    <location>
        <begin position="1"/>
        <end position="24"/>
    </location>
</feature>
<feature type="compositionally biased region" description="Pro residues" evidence="1">
    <location>
        <begin position="13"/>
        <end position="24"/>
    </location>
</feature>
<accession>A0A1L9T9I3</accession>
<dbReference type="AlphaFoldDB" id="A0A1L9T9I3"/>
<sequence>MSNNPKKVAYTVYPPPAPPGPPKPRIPHQLYLGIRPATETAPAHFGIIVRFPEHHPDGGDCRWYHCLGSGSSQDPYRRTVNAPKLFEDKTFKRRVPIGTLHETKLKPFLRAFKKTKPQPAEYFVSSFLYRLGRIGVLKEYELVHFLRELGVSVEGLESDPEYESDPELDNTVASLRLHPFEI</sequence>
<evidence type="ECO:0000313" key="2">
    <source>
        <dbReference type="EMBL" id="OJJ56098.1"/>
    </source>
</evidence>
<reference evidence="3" key="1">
    <citation type="journal article" date="2017" name="Genome Biol.">
        <title>Comparative genomics reveals high biological diversity and specific adaptations in the industrially and medically important fungal genus Aspergillus.</title>
        <authorList>
            <person name="de Vries R.P."/>
            <person name="Riley R."/>
            <person name="Wiebenga A."/>
            <person name="Aguilar-Osorio G."/>
            <person name="Amillis S."/>
            <person name="Uchima C.A."/>
            <person name="Anderluh G."/>
            <person name="Asadollahi M."/>
            <person name="Askin M."/>
            <person name="Barry K."/>
            <person name="Battaglia E."/>
            <person name="Bayram O."/>
            <person name="Benocci T."/>
            <person name="Braus-Stromeyer S.A."/>
            <person name="Caldana C."/>
            <person name="Canovas D."/>
            <person name="Cerqueira G.C."/>
            <person name="Chen F."/>
            <person name="Chen W."/>
            <person name="Choi C."/>
            <person name="Clum A."/>
            <person name="Dos Santos R.A."/>
            <person name="Damasio A.R."/>
            <person name="Diallinas G."/>
            <person name="Emri T."/>
            <person name="Fekete E."/>
            <person name="Flipphi M."/>
            <person name="Freyberg S."/>
            <person name="Gallo A."/>
            <person name="Gournas C."/>
            <person name="Habgood R."/>
            <person name="Hainaut M."/>
            <person name="Harispe M.L."/>
            <person name="Henrissat B."/>
            <person name="Hilden K.S."/>
            <person name="Hope R."/>
            <person name="Hossain A."/>
            <person name="Karabika E."/>
            <person name="Karaffa L."/>
            <person name="Karanyi Z."/>
            <person name="Krasevec N."/>
            <person name="Kuo A."/>
            <person name="Kusch H."/>
            <person name="LaButti K."/>
            <person name="Lagendijk E.L."/>
            <person name="Lapidus A."/>
            <person name="Levasseur A."/>
            <person name="Lindquist E."/>
            <person name="Lipzen A."/>
            <person name="Logrieco A.F."/>
            <person name="MacCabe A."/>
            <person name="Maekelae M.R."/>
            <person name="Malavazi I."/>
            <person name="Melin P."/>
            <person name="Meyer V."/>
            <person name="Mielnichuk N."/>
            <person name="Miskei M."/>
            <person name="Molnar A.P."/>
            <person name="Mule G."/>
            <person name="Ngan C.Y."/>
            <person name="Orejas M."/>
            <person name="Orosz E."/>
            <person name="Ouedraogo J.P."/>
            <person name="Overkamp K.M."/>
            <person name="Park H.-S."/>
            <person name="Perrone G."/>
            <person name="Piumi F."/>
            <person name="Punt P.J."/>
            <person name="Ram A.F."/>
            <person name="Ramon A."/>
            <person name="Rauscher S."/>
            <person name="Record E."/>
            <person name="Riano-Pachon D.M."/>
            <person name="Robert V."/>
            <person name="Roehrig J."/>
            <person name="Ruller R."/>
            <person name="Salamov A."/>
            <person name="Salih N.S."/>
            <person name="Samson R.A."/>
            <person name="Sandor E."/>
            <person name="Sanguinetti M."/>
            <person name="Schuetze T."/>
            <person name="Sepcic K."/>
            <person name="Shelest E."/>
            <person name="Sherlock G."/>
            <person name="Sophianopoulou V."/>
            <person name="Squina F.M."/>
            <person name="Sun H."/>
            <person name="Susca A."/>
            <person name="Todd R.B."/>
            <person name="Tsang A."/>
            <person name="Unkles S.E."/>
            <person name="van de Wiele N."/>
            <person name="van Rossen-Uffink D."/>
            <person name="Oliveira J.V."/>
            <person name="Vesth T.C."/>
            <person name="Visser J."/>
            <person name="Yu J.-H."/>
            <person name="Zhou M."/>
            <person name="Andersen M.R."/>
            <person name="Archer D.B."/>
            <person name="Baker S.E."/>
            <person name="Benoit I."/>
            <person name="Brakhage A.A."/>
            <person name="Braus G.H."/>
            <person name="Fischer R."/>
            <person name="Frisvad J.C."/>
            <person name="Goldman G.H."/>
            <person name="Houbraken J."/>
            <person name="Oakley B."/>
            <person name="Pocsi I."/>
            <person name="Scazzocchio C."/>
            <person name="Seiboth B."/>
            <person name="vanKuyk P.A."/>
            <person name="Wortman J."/>
            <person name="Dyer P.S."/>
            <person name="Grigoriev I.V."/>
        </authorList>
    </citation>
    <scope>NUCLEOTIDE SEQUENCE [LARGE SCALE GENOMIC DNA]</scope>
    <source>
        <strain evidence="3">CBS 593.65</strain>
    </source>
</reference>